<evidence type="ECO:0000256" key="1">
    <source>
        <dbReference type="SAM" id="Phobius"/>
    </source>
</evidence>
<organism evidence="2 3">
    <name type="scientific">Pseudoclavibacter caeni</name>
    <dbReference type="NCBI Taxonomy" id="908846"/>
    <lineage>
        <taxon>Bacteria</taxon>
        <taxon>Bacillati</taxon>
        <taxon>Actinomycetota</taxon>
        <taxon>Actinomycetes</taxon>
        <taxon>Micrococcales</taxon>
        <taxon>Microbacteriaceae</taxon>
        <taxon>Pseudoclavibacter</taxon>
    </lineage>
</organism>
<keyword evidence="1" id="KW-1133">Transmembrane helix</keyword>
<protein>
    <submittedName>
        <fullName evidence="2">HPP family protein</fullName>
    </submittedName>
</protein>
<keyword evidence="1" id="KW-0472">Membrane</keyword>
<sequence>MRTPRTGRPGDDRRDTPEYRRAVRRQVIAGIVIGAIVGVFLWVFTQEWLYLLPSLGIGAVSGVVIRPSGVDDRDSRRR</sequence>
<feature type="transmembrane region" description="Helical" evidence="1">
    <location>
        <begin position="27"/>
        <end position="44"/>
    </location>
</feature>
<dbReference type="Proteomes" id="UP000481339">
    <property type="component" value="Unassembled WGS sequence"/>
</dbReference>
<comment type="caution">
    <text evidence="2">The sequence shown here is derived from an EMBL/GenBank/DDBJ whole genome shotgun (WGS) entry which is preliminary data.</text>
</comment>
<gene>
    <name evidence="2" type="ORF">F8O02_00680</name>
</gene>
<evidence type="ECO:0000313" key="3">
    <source>
        <dbReference type="Proteomes" id="UP000481339"/>
    </source>
</evidence>
<keyword evidence="1" id="KW-0812">Transmembrane</keyword>
<dbReference type="AlphaFoldDB" id="A0A7C8BS67"/>
<evidence type="ECO:0000313" key="2">
    <source>
        <dbReference type="EMBL" id="KAB1633488.1"/>
    </source>
</evidence>
<feature type="transmembrane region" description="Helical" evidence="1">
    <location>
        <begin position="50"/>
        <end position="69"/>
    </location>
</feature>
<reference evidence="2 3" key="1">
    <citation type="submission" date="2019-09" db="EMBL/GenBank/DDBJ databases">
        <title>Phylogeny of genus Pseudoclavibacter and closely related genus.</title>
        <authorList>
            <person name="Li Y."/>
        </authorList>
    </citation>
    <scope>NUCLEOTIDE SEQUENCE [LARGE SCALE GENOMIC DNA]</scope>
    <source>
        <strain evidence="2 3">JCM 16921</strain>
    </source>
</reference>
<name>A0A7C8BS67_9MICO</name>
<dbReference type="EMBL" id="WBKA01000001">
    <property type="protein sequence ID" value="KAB1633488.1"/>
    <property type="molecule type" value="Genomic_DNA"/>
</dbReference>
<keyword evidence="3" id="KW-1185">Reference proteome</keyword>
<proteinExistence type="predicted"/>
<accession>A0A7C8BS67</accession>
<dbReference type="RefSeq" id="WP_158035267.1">
    <property type="nucleotide sequence ID" value="NZ_BAAAZV010000007.1"/>
</dbReference>